<sequence length="404" mass="44422">MKQNIKKVVLAYSGGLDTSAIIPWLKENYDGCEVVAFCADVGQGEEELAGIQEKAIASGASECHVVDLKEEFVKDYIYPILKTGAVYEGQYLLGTSMARPVIAKAHVEVALKVGADAVCHGCTGKGNDQVRFESCFAALAPQLKVIAPWREWDMVSREDLLAYLAERNIPCAASLTKIYSRDANAWHISHEGGELEDPWCEPSKEVWTMTVDPMDAPDTPDSVTLSFEQGELVKVDGHSLTPYQALVYLNDKAAAHGVGRIDIVENRLVGMKSRGCYETPGGTVLMAAYKGLESLILDKESLKFRESVGLEFSHVIYDGRWFTPLAKAQLAACETFAENISGDVVVKLYKGQAIVTQRRSPNSLYSEEFATFGEDDVYDQKHAEGFIRLFSLSSRIGALKAQEK</sequence>
<dbReference type="PANTHER" id="PTHR11587:SF2">
    <property type="entry name" value="ARGININOSUCCINATE SYNTHASE"/>
    <property type="match status" value="1"/>
</dbReference>
<dbReference type="InterPro" id="IPR001518">
    <property type="entry name" value="Arginosuc_synth"/>
</dbReference>
<organism evidence="12 13">
    <name type="scientific">Thalassotalea mangrovi</name>
    <dbReference type="NCBI Taxonomy" id="2572245"/>
    <lineage>
        <taxon>Bacteria</taxon>
        <taxon>Pseudomonadati</taxon>
        <taxon>Pseudomonadota</taxon>
        <taxon>Gammaproteobacteria</taxon>
        <taxon>Alteromonadales</taxon>
        <taxon>Colwelliaceae</taxon>
        <taxon>Thalassotalea</taxon>
    </lineage>
</organism>
<keyword evidence="5 9" id="KW-0436">Ligase</keyword>
<evidence type="ECO:0000256" key="2">
    <source>
        <dbReference type="ARBA" id="ARBA00011881"/>
    </source>
</evidence>
<evidence type="ECO:0000256" key="9">
    <source>
        <dbReference type="HAMAP-Rule" id="MF_00005"/>
    </source>
</evidence>
<dbReference type="InterPro" id="IPR048268">
    <property type="entry name" value="Arginosuc_syn_C"/>
</dbReference>
<feature type="binding site" evidence="9">
    <location>
        <position position="127"/>
    </location>
    <ligand>
        <name>L-aspartate</name>
        <dbReference type="ChEBI" id="CHEBI:29991"/>
    </ligand>
</feature>
<comment type="subcellular location">
    <subcellularLocation>
        <location evidence="9">Cytoplasm</location>
    </subcellularLocation>
</comment>
<dbReference type="Gene3D" id="3.40.50.620">
    <property type="entry name" value="HUPs"/>
    <property type="match status" value="1"/>
</dbReference>
<feature type="binding site" evidence="9">
    <location>
        <begin position="11"/>
        <end position="19"/>
    </location>
    <ligand>
        <name>ATP</name>
        <dbReference type="ChEBI" id="CHEBI:30616"/>
    </ligand>
</feature>
<keyword evidence="7 9" id="KW-0547">Nucleotide-binding</keyword>
<feature type="binding site" evidence="9">
    <location>
        <position position="277"/>
    </location>
    <ligand>
        <name>L-citrulline</name>
        <dbReference type="ChEBI" id="CHEBI:57743"/>
    </ligand>
</feature>
<name>A0A4U1B9H0_9GAMM</name>
<dbReference type="Proteomes" id="UP000307999">
    <property type="component" value="Unassembled WGS sequence"/>
</dbReference>
<dbReference type="CDD" id="cd01999">
    <property type="entry name" value="ASS"/>
    <property type="match status" value="1"/>
</dbReference>
<accession>A0A4U1B9H0</accession>
<protein>
    <recommendedName>
        <fullName evidence="3 9">Argininosuccinate synthase</fullName>
        <ecNumber evidence="3 9">6.3.4.5</ecNumber>
    </recommendedName>
    <alternativeName>
        <fullName evidence="9">Citrulline--aspartate ligase</fullName>
    </alternativeName>
</protein>
<evidence type="ECO:0000259" key="10">
    <source>
        <dbReference type="Pfam" id="PF00764"/>
    </source>
</evidence>
<comment type="subunit">
    <text evidence="2 9">Homotetramer.</text>
</comment>
<evidence type="ECO:0000256" key="8">
    <source>
        <dbReference type="ARBA" id="ARBA00022840"/>
    </source>
</evidence>
<dbReference type="EMBL" id="SWDB01000007">
    <property type="protein sequence ID" value="TKB46711.1"/>
    <property type="molecule type" value="Genomic_DNA"/>
</dbReference>
<dbReference type="Pfam" id="PF20979">
    <property type="entry name" value="Arginosuc_syn_C"/>
    <property type="match status" value="1"/>
</dbReference>
<dbReference type="UniPathway" id="UPA00068">
    <property type="reaction ID" value="UER00113"/>
</dbReference>
<evidence type="ECO:0000256" key="1">
    <source>
        <dbReference type="ARBA" id="ARBA00004967"/>
    </source>
</evidence>
<evidence type="ECO:0000256" key="5">
    <source>
        <dbReference type="ARBA" id="ARBA00022598"/>
    </source>
</evidence>
<feature type="binding site" evidence="9">
    <location>
        <position position="131"/>
    </location>
    <ligand>
        <name>L-citrulline</name>
        <dbReference type="ChEBI" id="CHEBI:57743"/>
    </ligand>
</feature>
<feature type="binding site" evidence="9">
    <location>
        <position position="123"/>
    </location>
    <ligand>
        <name>L-aspartate</name>
        <dbReference type="ChEBI" id="CHEBI:29991"/>
    </ligand>
</feature>
<proteinExistence type="inferred from homology"/>
<dbReference type="OrthoDB" id="9801641at2"/>
<dbReference type="NCBIfam" id="TIGR00032">
    <property type="entry name" value="argG"/>
    <property type="match status" value="1"/>
</dbReference>
<gene>
    <name evidence="9" type="primary">argG</name>
    <name evidence="12" type="ORF">E8M12_03915</name>
</gene>
<feature type="binding site" evidence="9">
    <location>
        <position position="96"/>
    </location>
    <ligand>
        <name>L-citrulline</name>
        <dbReference type="ChEBI" id="CHEBI:57743"/>
    </ligand>
</feature>
<evidence type="ECO:0000256" key="7">
    <source>
        <dbReference type="ARBA" id="ARBA00022741"/>
    </source>
</evidence>
<comment type="similarity">
    <text evidence="9">Belongs to the argininosuccinate synthase family. Type 1 subfamily.</text>
</comment>
<dbReference type="InterPro" id="IPR024074">
    <property type="entry name" value="AS_cat/multimer_dom_body"/>
</dbReference>
<dbReference type="InterPro" id="IPR023434">
    <property type="entry name" value="Arginosuc_synth_type_1_subfam"/>
</dbReference>
<dbReference type="Gene3D" id="1.20.5.470">
    <property type="entry name" value="Single helix bin"/>
    <property type="match status" value="1"/>
</dbReference>
<dbReference type="RefSeq" id="WP_136734778.1">
    <property type="nucleotide sequence ID" value="NZ_SWDB01000007.1"/>
</dbReference>
<dbReference type="GO" id="GO:0006526">
    <property type="term" value="P:L-arginine biosynthetic process"/>
    <property type="evidence" value="ECO:0007669"/>
    <property type="project" value="UniProtKB-UniRule"/>
</dbReference>
<keyword evidence="9" id="KW-0963">Cytoplasm</keyword>
<keyword evidence="4 9" id="KW-0055">Arginine biosynthesis</keyword>
<dbReference type="FunFam" id="3.90.1260.10:FF:000007">
    <property type="entry name" value="Argininosuccinate synthase"/>
    <property type="match status" value="1"/>
</dbReference>
<dbReference type="InterPro" id="IPR048267">
    <property type="entry name" value="Arginosuc_syn_N"/>
</dbReference>
<dbReference type="InterPro" id="IPR018223">
    <property type="entry name" value="Arginosuc_synth_CS"/>
</dbReference>
<feature type="binding site" evidence="9">
    <location>
        <position position="265"/>
    </location>
    <ligand>
        <name>L-citrulline</name>
        <dbReference type="ChEBI" id="CHEBI:57743"/>
    </ligand>
</feature>
<evidence type="ECO:0000313" key="12">
    <source>
        <dbReference type="EMBL" id="TKB46711.1"/>
    </source>
</evidence>
<feature type="domain" description="Arginosuccinate synthase-like N-terminal" evidence="10">
    <location>
        <begin position="7"/>
        <end position="170"/>
    </location>
</feature>
<keyword evidence="6 9" id="KW-0028">Amino-acid biosynthesis</keyword>
<dbReference type="PROSITE" id="PS00564">
    <property type="entry name" value="ARGININOSUCCIN_SYN_1"/>
    <property type="match status" value="1"/>
</dbReference>
<dbReference type="GO" id="GO:0000050">
    <property type="term" value="P:urea cycle"/>
    <property type="evidence" value="ECO:0007669"/>
    <property type="project" value="TreeGrafter"/>
</dbReference>
<dbReference type="Gene3D" id="3.90.1260.10">
    <property type="entry name" value="Argininosuccinate synthetase, chain A, domain 2"/>
    <property type="match status" value="1"/>
</dbReference>
<feature type="domain" description="Arginosuccinate synthase C-terminal" evidence="11">
    <location>
        <begin position="179"/>
        <end position="396"/>
    </location>
</feature>
<evidence type="ECO:0000313" key="13">
    <source>
        <dbReference type="Proteomes" id="UP000307999"/>
    </source>
</evidence>
<dbReference type="HAMAP" id="MF_00005">
    <property type="entry name" value="Arg_succ_synth_type1"/>
    <property type="match status" value="1"/>
</dbReference>
<dbReference type="PANTHER" id="PTHR11587">
    <property type="entry name" value="ARGININOSUCCINATE SYNTHASE"/>
    <property type="match status" value="1"/>
</dbReference>
<feature type="binding site" evidence="9">
    <location>
        <position position="39"/>
    </location>
    <ligand>
        <name>ATP</name>
        <dbReference type="ChEBI" id="CHEBI:30616"/>
    </ligand>
</feature>
<evidence type="ECO:0000259" key="11">
    <source>
        <dbReference type="Pfam" id="PF20979"/>
    </source>
</evidence>
<comment type="catalytic activity">
    <reaction evidence="9">
        <text>L-citrulline + L-aspartate + ATP = 2-(N(omega)-L-arginino)succinate + AMP + diphosphate + H(+)</text>
        <dbReference type="Rhea" id="RHEA:10932"/>
        <dbReference type="ChEBI" id="CHEBI:15378"/>
        <dbReference type="ChEBI" id="CHEBI:29991"/>
        <dbReference type="ChEBI" id="CHEBI:30616"/>
        <dbReference type="ChEBI" id="CHEBI:33019"/>
        <dbReference type="ChEBI" id="CHEBI:57472"/>
        <dbReference type="ChEBI" id="CHEBI:57743"/>
        <dbReference type="ChEBI" id="CHEBI:456215"/>
        <dbReference type="EC" id="6.3.4.5"/>
    </reaction>
</comment>
<dbReference type="GO" id="GO:0000053">
    <property type="term" value="P:argininosuccinate metabolic process"/>
    <property type="evidence" value="ECO:0007669"/>
    <property type="project" value="TreeGrafter"/>
</dbReference>
<feature type="binding site" evidence="9">
    <location>
        <position position="189"/>
    </location>
    <ligand>
        <name>L-citrulline</name>
        <dbReference type="ChEBI" id="CHEBI:57743"/>
    </ligand>
</feature>
<dbReference type="SUPFAM" id="SSF52402">
    <property type="entry name" value="Adenine nucleotide alpha hydrolases-like"/>
    <property type="match status" value="1"/>
</dbReference>
<dbReference type="NCBIfam" id="NF001770">
    <property type="entry name" value="PRK00509.1"/>
    <property type="match status" value="1"/>
</dbReference>
<dbReference type="Pfam" id="PF00764">
    <property type="entry name" value="Arginosuc_synth"/>
    <property type="match status" value="1"/>
</dbReference>
<dbReference type="AlphaFoldDB" id="A0A4U1B9H0"/>
<feature type="binding site" evidence="9">
    <location>
        <position position="180"/>
    </location>
    <ligand>
        <name>L-citrulline</name>
        <dbReference type="ChEBI" id="CHEBI:57743"/>
    </ligand>
</feature>
<dbReference type="GO" id="GO:0005737">
    <property type="term" value="C:cytoplasm"/>
    <property type="evidence" value="ECO:0007669"/>
    <property type="project" value="UniProtKB-SubCell"/>
</dbReference>
<keyword evidence="8 9" id="KW-0067">ATP-binding</keyword>
<reference evidence="12 13" key="1">
    <citation type="submission" date="2019-04" db="EMBL/GenBank/DDBJ databases">
        <title>Thalassotalea guangxiensis sp. nov., isolated from sediment of the coastal wetland.</title>
        <authorList>
            <person name="Zheng S."/>
            <person name="Zhang D."/>
        </authorList>
    </citation>
    <scope>NUCLEOTIDE SEQUENCE [LARGE SCALE GENOMIC DNA]</scope>
    <source>
        <strain evidence="12 13">ZS-4</strain>
    </source>
</reference>
<evidence type="ECO:0000256" key="3">
    <source>
        <dbReference type="ARBA" id="ARBA00012286"/>
    </source>
</evidence>
<dbReference type="GO" id="GO:0004055">
    <property type="term" value="F:argininosuccinate synthase activity"/>
    <property type="evidence" value="ECO:0007669"/>
    <property type="project" value="UniProtKB-UniRule"/>
</dbReference>
<comment type="pathway">
    <text evidence="1 9">Amino-acid biosynthesis; L-arginine biosynthesis; L-arginine from L-ornithine and carbamoyl phosphate: step 2/3.</text>
</comment>
<feature type="binding site" evidence="9">
    <location>
        <position position="121"/>
    </location>
    <ligand>
        <name>ATP</name>
        <dbReference type="ChEBI" id="CHEBI:30616"/>
    </ligand>
</feature>
<dbReference type="PROSITE" id="PS00565">
    <property type="entry name" value="ARGININOSUCCIN_SYN_2"/>
    <property type="match status" value="1"/>
</dbReference>
<dbReference type="InterPro" id="IPR014729">
    <property type="entry name" value="Rossmann-like_a/b/a_fold"/>
</dbReference>
<feature type="binding site" evidence="9">
    <location>
        <position position="91"/>
    </location>
    <ligand>
        <name>L-citrulline</name>
        <dbReference type="ChEBI" id="CHEBI:57743"/>
    </ligand>
</feature>
<comment type="caution">
    <text evidence="12">The sequence shown here is derived from an EMBL/GenBank/DDBJ whole genome shotgun (WGS) entry which is preliminary data.</text>
</comment>
<dbReference type="FunFam" id="3.40.50.620:FF:000019">
    <property type="entry name" value="Argininosuccinate synthase"/>
    <property type="match status" value="1"/>
</dbReference>
<feature type="binding site" evidence="9">
    <location>
        <position position="128"/>
    </location>
    <ligand>
        <name>L-aspartate</name>
        <dbReference type="ChEBI" id="CHEBI:29991"/>
    </ligand>
</feature>
<dbReference type="EC" id="6.3.4.5" evidence="3 9"/>
<dbReference type="GO" id="GO:0005524">
    <property type="term" value="F:ATP binding"/>
    <property type="evidence" value="ECO:0007669"/>
    <property type="project" value="UniProtKB-UniRule"/>
</dbReference>
<keyword evidence="13" id="KW-1185">Reference proteome</keyword>
<feature type="binding site" evidence="9">
    <location>
        <position position="127"/>
    </location>
    <ligand>
        <name>L-citrulline</name>
        <dbReference type="ChEBI" id="CHEBI:57743"/>
    </ligand>
</feature>
<evidence type="ECO:0000256" key="6">
    <source>
        <dbReference type="ARBA" id="ARBA00022605"/>
    </source>
</evidence>
<dbReference type="SUPFAM" id="SSF69864">
    <property type="entry name" value="Argininosuccinate synthetase, C-terminal domain"/>
    <property type="match status" value="1"/>
</dbReference>
<evidence type="ECO:0000256" key="4">
    <source>
        <dbReference type="ARBA" id="ARBA00022571"/>
    </source>
</evidence>